<feature type="compositionally biased region" description="Low complexity" evidence="1">
    <location>
        <begin position="344"/>
        <end position="353"/>
    </location>
</feature>
<keyword evidence="2" id="KW-0732">Signal</keyword>
<feature type="compositionally biased region" description="Basic residues" evidence="1">
    <location>
        <begin position="284"/>
        <end position="301"/>
    </location>
</feature>
<feature type="compositionally biased region" description="Basic residues" evidence="1">
    <location>
        <begin position="354"/>
        <end position="365"/>
    </location>
</feature>
<reference evidence="3 4" key="1">
    <citation type="journal article" date="2018" name="MBio">
        <title>Comparative Genomics Reveals the Core Gene Toolbox for the Fungus-Insect Symbiosis.</title>
        <authorList>
            <person name="Wang Y."/>
            <person name="Stata M."/>
            <person name="Wang W."/>
            <person name="Stajich J.E."/>
            <person name="White M.M."/>
            <person name="Moncalvo J.M."/>
        </authorList>
    </citation>
    <scope>NUCLEOTIDE SEQUENCE [LARGE SCALE GENOMIC DNA]</scope>
    <source>
        <strain evidence="3 4">SWE-8-4</strain>
    </source>
</reference>
<evidence type="ECO:0000256" key="2">
    <source>
        <dbReference type="SAM" id="SignalP"/>
    </source>
</evidence>
<dbReference type="AlphaFoldDB" id="A0A2T9YFT0"/>
<feature type="compositionally biased region" description="Low complexity" evidence="1">
    <location>
        <begin position="302"/>
        <end position="336"/>
    </location>
</feature>
<organism evidence="3 4">
    <name type="scientific">Smittium simulii</name>
    <dbReference type="NCBI Taxonomy" id="133385"/>
    <lineage>
        <taxon>Eukaryota</taxon>
        <taxon>Fungi</taxon>
        <taxon>Fungi incertae sedis</taxon>
        <taxon>Zoopagomycota</taxon>
        <taxon>Kickxellomycotina</taxon>
        <taxon>Harpellomycetes</taxon>
        <taxon>Harpellales</taxon>
        <taxon>Legeriomycetaceae</taxon>
        <taxon>Smittium</taxon>
    </lineage>
</organism>
<dbReference type="Proteomes" id="UP000245383">
    <property type="component" value="Unassembled WGS sequence"/>
</dbReference>
<proteinExistence type="predicted"/>
<feature type="chain" id="PRO_5015470791" evidence="2">
    <location>
        <begin position="19"/>
        <end position="365"/>
    </location>
</feature>
<evidence type="ECO:0000313" key="3">
    <source>
        <dbReference type="EMBL" id="PVU91196.1"/>
    </source>
</evidence>
<gene>
    <name evidence="3" type="ORF">BB561_004515</name>
</gene>
<keyword evidence="4" id="KW-1185">Reference proteome</keyword>
<evidence type="ECO:0000313" key="4">
    <source>
        <dbReference type="Proteomes" id="UP000245383"/>
    </source>
</evidence>
<name>A0A2T9YFT0_9FUNG</name>
<feature type="region of interest" description="Disordered" evidence="1">
    <location>
        <begin position="282"/>
        <end position="365"/>
    </location>
</feature>
<accession>A0A2T9YFT0</accession>
<comment type="caution">
    <text evidence="3">The sequence shown here is derived from an EMBL/GenBank/DDBJ whole genome shotgun (WGS) entry which is preliminary data.</text>
</comment>
<evidence type="ECO:0000256" key="1">
    <source>
        <dbReference type="SAM" id="MobiDB-lite"/>
    </source>
</evidence>
<dbReference type="EMBL" id="MBFR01000215">
    <property type="protein sequence ID" value="PVU91196.1"/>
    <property type="molecule type" value="Genomic_DNA"/>
</dbReference>
<feature type="region of interest" description="Disordered" evidence="1">
    <location>
        <begin position="188"/>
        <end position="258"/>
    </location>
</feature>
<sequence>MKIISILAYSLFLCNVFSKIELVGPPNKYFEMLTAIFDLGIMDGECTVSPLKNICKIDDTYLSKLSCYVQKTTESTKGGLYIPSDPNNSGLYCKQADEIYNAANKSVPVPNGTQKITSLVVEMPNLTQLYNMMKELKIPILEKHITPGKDKTLIDIYKESDRNKISCKLKGQPGAGKKNCYFETDKENTAPLPAAPFPQPEDNFPQPEDNFPQPEDNFPQPEDNFPQPEDNFPQPEDNFPQPEGFNNRPGGFNNRPGGFNNRPGGFNNRPGGFNNRPGGFNNRHGGHANRHGGHANRHGGHANRPGGFNNRPGGFNNRPGGFNNRPGGFNNRPGGHANRHGGHANRPGGFNNRHGGHANRRGGHF</sequence>
<feature type="signal peptide" evidence="2">
    <location>
        <begin position="1"/>
        <end position="18"/>
    </location>
</feature>
<feature type="compositionally biased region" description="Low complexity" evidence="1">
    <location>
        <begin position="244"/>
        <end position="258"/>
    </location>
</feature>
<protein>
    <submittedName>
        <fullName evidence="3">Uncharacterized protein</fullName>
    </submittedName>
</protein>
<dbReference type="STRING" id="133385.A0A2T9YFT0"/>